<name>W4JTE4_HETIT</name>
<accession>W4JTE4</accession>
<dbReference type="RefSeq" id="XP_009551686.1">
    <property type="nucleotide sequence ID" value="XM_009553391.1"/>
</dbReference>
<keyword evidence="2" id="KW-1185">Reference proteome</keyword>
<dbReference type="EMBL" id="KI925464">
    <property type="protein sequence ID" value="ETW76817.1"/>
    <property type="molecule type" value="Genomic_DNA"/>
</dbReference>
<dbReference type="KEGG" id="hir:HETIRDRAFT_246187"/>
<feature type="non-terminal residue" evidence="1">
    <location>
        <position position="1"/>
    </location>
</feature>
<sequence length="204" mass="23528">DLHDQFMNDPNTRFLAVYMFVRCFSALMEAEDIHASDMSASPESDMKSSALCQVDLEEGQRRIVWDHAVASIALSIKINRDTLPPLLPIYTRHYLVLAPHDMCYEDLELAQRDILEVFQYKLGFGSPQAFLDEIYLAMPTLRLLVGCKESWKIIENETWNCLFKAVREPDMARFPISVLTATALKQSIIQSLIWRFETEMQKSC</sequence>
<protein>
    <submittedName>
        <fullName evidence="1">Uncharacterized protein</fullName>
    </submittedName>
</protein>
<dbReference type="GeneID" id="20669105"/>
<dbReference type="InParanoid" id="W4JTE4"/>
<dbReference type="STRING" id="747525.W4JTE4"/>
<gene>
    <name evidence="1" type="ORF">HETIRDRAFT_246187</name>
</gene>
<reference evidence="1 2" key="1">
    <citation type="journal article" date="2012" name="New Phytol.">
        <title>Insight into trade-off between wood decay and parasitism from the genome of a fungal forest pathogen.</title>
        <authorList>
            <person name="Olson A."/>
            <person name="Aerts A."/>
            <person name="Asiegbu F."/>
            <person name="Belbahri L."/>
            <person name="Bouzid O."/>
            <person name="Broberg A."/>
            <person name="Canback B."/>
            <person name="Coutinho P.M."/>
            <person name="Cullen D."/>
            <person name="Dalman K."/>
            <person name="Deflorio G."/>
            <person name="van Diepen L.T."/>
            <person name="Dunand C."/>
            <person name="Duplessis S."/>
            <person name="Durling M."/>
            <person name="Gonthier P."/>
            <person name="Grimwood J."/>
            <person name="Fossdal C.G."/>
            <person name="Hansson D."/>
            <person name="Henrissat B."/>
            <person name="Hietala A."/>
            <person name="Himmelstrand K."/>
            <person name="Hoffmeister D."/>
            <person name="Hogberg N."/>
            <person name="James T.Y."/>
            <person name="Karlsson M."/>
            <person name="Kohler A."/>
            <person name="Kues U."/>
            <person name="Lee Y.H."/>
            <person name="Lin Y.C."/>
            <person name="Lind M."/>
            <person name="Lindquist E."/>
            <person name="Lombard V."/>
            <person name="Lucas S."/>
            <person name="Lunden K."/>
            <person name="Morin E."/>
            <person name="Murat C."/>
            <person name="Park J."/>
            <person name="Raffaello T."/>
            <person name="Rouze P."/>
            <person name="Salamov A."/>
            <person name="Schmutz J."/>
            <person name="Solheim H."/>
            <person name="Stahlberg J."/>
            <person name="Velez H."/>
            <person name="de Vries R.P."/>
            <person name="Wiebenga A."/>
            <person name="Woodward S."/>
            <person name="Yakovlev I."/>
            <person name="Garbelotto M."/>
            <person name="Martin F."/>
            <person name="Grigoriev I.V."/>
            <person name="Stenlid J."/>
        </authorList>
    </citation>
    <scope>NUCLEOTIDE SEQUENCE [LARGE SCALE GENOMIC DNA]</scope>
    <source>
        <strain evidence="1 2">TC 32-1</strain>
    </source>
</reference>
<dbReference type="OrthoDB" id="3250555at2759"/>
<dbReference type="HOGENOM" id="CLU_1346029_0_0_1"/>
<organism evidence="1 2">
    <name type="scientific">Heterobasidion irregulare (strain TC 32-1)</name>
    <dbReference type="NCBI Taxonomy" id="747525"/>
    <lineage>
        <taxon>Eukaryota</taxon>
        <taxon>Fungi</taxon>
        <taxon>Dikarya</taxon>
        <taxon>Basidiomycota</taxon>
        <taxon>Agaricomycotina</taxon>
        <taxon>Agaricomycetes</taxon>
        <taxon>Russulales</taxon>
        <taxon>Bondarzewiaceae</taxon>
        <taxon>Heterobasidion</taxon>
        <taxon>Heterobasidion annosum species complex</taxon>
    </lineage>
</organism>
<proteinExistence type="predicted"/>
<dbReference type="Proteomes" id="UP000030671">
    <property type="component" value="Unassembled WGS sequence"/>
</dbReference>
<evidence type="ECO:0000313" key="1">
    <source>
        <dbReference type="EMBL" id="ETW76817.1"/>
    </source>
</evidence>
<dbReference type="AlphaFoldDB" id="W4JTE4"/>
<evidence type="ECO:0000313" key="2">
    <source>
        <dbReference type="Proteomes" id="UP000030671"/>
    </source>
</evidence>
<dbReference type="eggNOG" id="ENOG502SQPF">
    <property type="taxonomic scope" value="Eukaryota"/>
</dbReference>
<feature type="non-terminal residue" evidence="1">
    <location>
        <position position="204"/>
    </location>
</feature>